<dbReference type="PROSITE" id="PS51257">
    <property type="entry name" value="PROKAR_LIPOPROTEIN"/>
    <property type="match status" value="1"/>
</dbReference>
<evidence type="ECO:0000313" key="2">
    <source>
        <dbReference type="EMBL" id="MCR2835251.1"/>
    </source>
</evidence>
<feature type="signal peptide" evidence="1">
    <location>
        <begin position="1"/>
        <end position="25"/>
    </location>
</feature>
<dbReference type="Gene3D" id="2.60.120.1140">
    <property type="entry name" value="Protein of unknown function DUF192"/>
    <property type="match status" value="1"/>
</dbReference>
<dbReference type="EMBL" id="JANKHH010000008">
    <property type="protein sequence ID" value="MCR2835251.1"/>
    <property type="molecule type" value="Genomic_DNA"/>
</dbReference>
<organism evidence="2 3">
    <name type="scientific">Parerythrobacter lacustris</name>
    <dbReference type="NCBI Taxonomy" id="2969984"/>
    <lineage>
        <taxon>Bacteria</taxon>
        <taxon>Pseudomonadati</taxon>
        <taxon>Pseudomonadota</taxon>
        <taxon>Alphaproteobacteria</taxon>
        <taxon>Sphingomonadales</taxon>
        <taxon>Erythrobacteraceae</taxon>
        <taxon>Parerythrobacter</taxon>
    </lineage>
</organism>
<comment type="caution">
    <text evidence="2">The sequence shown here is derived from an EMBL/GenBank/DDBJ whole genome shotgun (WGS) entry which is preliminary data.</text>
</comment>
<gene>
    <name evidence="2" type="ORF">NSO95_14990</name>
</gene>
<keyword evidence="1" id="KW-0732">Signal</keyword>
<dbReference type="PANTHER" id="PTHR37953">
    <property type="entry name" value="UPF0127 PROTEIN MJ1496"/>
    <property type="match status" value="1"/>
</dbReference>
<reference evidence="2 3" key="1">
    <citation type="submission" date="2022-08" db="EMBL/GenBank/DDBJ databases">
        <title>Polyphasic taxonomy analysis of Qipengyuania sp.RS5-5.</title>
        <authorList>
            <person name="Xamxidin M."/>
            <person name="Wu M."/>
        </authorList>
    </citation>
    <scope>NUCLEOTIDE SEQUENCE [LARGE SCALE GENOMIC DNA]</scope>
    <source>
        <strain evidence="2 3">RS5-5</strain>
    </source>
</reference>
<name>A0ABT1XUF7_9SPHN</name>
<dbReference type="Pfam" id="PF02643">
    <property type="entry name" value="DUF192"/>
    <property type="match status" value="1"/>
</dbReference>
<evidence type="ECO:0000313" key="3">
    <source>
        <dbReference type="Proteomes" id="UP001206067"/>
    </source>
</evidence>
<dbReference type="PANTHER" id="PTHR37953:SF1">
    <property type="entry name" value="UPF0127 PROTEIN MJ1496"/>
    <property type="match status" value="1"/>
</dbReference>
<keyword evidence="3" id="KW-1185">Reference proteome</keyword>
<evidence type="ECO:0000256" key="1">
    <source>
        <dbReference type="SAM" id="SignalP"/>
    </source>
</evidence>
<accession>A0ABT1XUF7</accession>
<dbReference type="RefSeq" id="WP_257597141.1">
    <property type="nucleotide sequence ID" value="NZ_JANKHH010000008.1"/>
</dbReference>
<feature type="chain" id="PRO_5047293590" evidence="1">
    <location>
        <begin position="26"/>
        <end position="162"/>
    </location>
</feature>
<dbReference type="Proteomes" id="UP001206067">
    <property type="component" value="Unassembled WGS sequence"/>
</dbReference>
<dbReference type="InterPro" id="IPR038695">
    <property type="entry name" value="Saro_0823-like_sf"/>
</dbReference>
<sequence>MTNPIRFAALFAASLALFACSPQQAAEAAPAEASAKVHPVSGLEVVPLTVTSGSKVHRFRVEVAASGAEQRQGLMFRTELGPDEGMIFPYAAPQQLSFWMKNTPLPLDIIFIADGRILNIAAQTEPYSLDSVASVGMGDLVLEIPGGRAAELGIKPGDTVDY</sequence>
<dbReference type="InterPro" id="IPR003795">
    <property type="entry name" value="DUF192"/>
</dbReference>
<protein>
    <submittedName>
        <fullName evidence="2">DUF192 domain-containing protein</fullName>
    </submittedName>
</protein>
<proteinExistence type="predicted"/>